<dbReference type="SUPFAM" id="SSF46689">
    <property type="entry name" value="Homeodomain-like"/>
    <property type="match status" value="1"/>
</dbReference>
<dbReference type="OrthoDB" id="10502704at2759"/>
<sequence>MAAMNLNNMPIIKLISSDTLDPAVRLFPGVVELLRFVPPQADFVAAPVVPAALATTAAAAAPNAQMAPVASSSAPASQAVVSPPSMGNGSAAGALVLSAPAAAAPVAQRPARRRVHRHPLEEKKSTSVSGDDRRRLREAFAQNDRPTKQQRLDLARRLRLRDNVEHGASIISVRSILLKKLIPVSIIL</sequence>
<feature type="region of interest" description="Disordered" evidence="1">
    <location>
        <begin position="107"/>
        <end position="149"/>
    </location>
</feature>
<gene>
    <name evidence="2" type="ORF">HYALB_00012452</name>
</gene>
<dbReference type="InterPro" id="IPR009057">
    <property type="entry name" value="Homeodomain-like_sf"/>
</dbReference>
<evidence type="ECO:0000313" key="2">
    <source>
        <dbReference type="EMBL" id="CAG8979419.1"/>
    </source>
</evidence>
<evidence type="ECO:0000256" key="1">
    <source>
        <dbReference type="SAM" id="MobiDB-lite"/>
    </source>
</evidence>
<dbReference type="Proteomes" id="UP000701801">
    <property type="component" value="Unassembled WGS sequence"/>
</dbReference>
<feature type="compositionally biased region" description="Basic and acidic residues" evidence="1">
    <location>
        <begin position="118"/>
        <end position="138"/>
    </location>
</feature>
<organism evidence="2 3">
    <name type="scientific">Hymenoscyphus albidus</name>
    <dbReference type="NCBI Taxonomy" id="595503"/>
    <lineage>
        <taxon>Eukaryota</taxon>
        <taxon>Fungi</taxon>
        <taxon>Dikarya</taxon>
        <taxon>Ascomycota</taxon>
        <taxon>Pezizomycotina</taxon>
        <taxon>Leotiomycetes</taxon>
        <taxon>Helotiales</taxon>
        <taxon>Helotiaceae</taxon>
        <taxon>Hymenoscyphus</taxon>
    </lineage>
</organism>
<dbReference type="AlphaFoldDB" id="A0A9N9LVY2"/>
<comment type="caution">
    <text evidence="2">The sequence shown here is derived from an EMBL/GenBank/DDBJ whole genome shotgun (WGS) entry which is preliminary data.</text>
</comment>
<keyword evidence="3" id="KW-1185">Reference proteome</keyword>
<dbReference type="Gene3D" id="1.10.10.60">
    <property type="entry name" value="Homeodomain-like"/>
    <property type="match status" value="1"/>
</dbReference>
<evidence type="ECO:0008006" key="4">
    <source>
        <dbReference type="Google" id="ProtNLM"/>
    </source>
</evidence>
<reference evidence="2" key="1">
    <citation type="submission" date="2021-07" db="EMBL/GenBank/DDBJ databases">
        <authorList>
            <person name="Durling M."/>
        </authorList>
    </citation>
    <scope>NUCLEOTIDE SEQUENCE</scope>
</reference>
<proteinExistence type="predicted"/>
<accession>A0A9N9LVY2</accession>
<evidence type="ECO:0000313" key="3">
    <source>
        <dbReference type="Proteomes" id="UP000701801"/>
    </source>
</evidence>
<dbReference type="EMBL" id="CAJVRM010000310">
    <property type="protein sequence ID" value="CAG8979419.1"/>
    <property type="molecule type" value="Genomic_DNA"/>
</dbReference>
<protein>
    <recommendedName>
        <fullName evidence="4">Homeobox domain-containing protein</fullName>
    </recommendedName>
</protein>
<name>A0A9N9LVY2_9HELO</name>